<comment type="caution">
    <text evidence="1">The sequence shown here is derived from an EMBL/GenBank/DDBJ whole genome shotgun (WGS) entry which is preliminary data.</text>
</comment>
<proteinExistence type="predicted"/>
<name>A0A916NPH6_9BACL</name>
<evidence type="ECO:0000313" key="1">
    <source>
        <dbReference type="EMBL" id="CAG7620403.1"/>
    </source>
</evidence>
<sequence length="86" mass="9963">MLDREERINKLREYERDCYSICYYVLQCEESACEAAKHALCQLYQSERFFAEDPVAVQQALRNASIACALQLGVHVISFSSHGKEW</sequence>
<accession>A0A916NPH6</accession>
<protein>
    <submittedName>
        <fullName evidence="1">Uncharacterized protein</fullName>
    </submittedName>
</protein>
<dbReference type="AlphaFoldDB" id="A0A916NPH6"/>
<dbReference type="Proteomes" id="UP000693672">
    <property type="component" value="Unassembled WGS sequence"/>
</dbReference>
<evidence type="ECO:0000313" key="2">
    <source>
        <dbReference type="Proteomes" id="UP000693672"/>
    </source>
</evidence>
<keyword evidence="2" id="KW-1185">Reference proteome</keyword>
<dbReference type="EMBL" id="CAJVAS010000008">
    <property type="protein sequence ID" value="CAG7620403.1"/>
    <property type="molecule type" value="Genomic_DNA"/>
</dbReference>
<gene>
    <name evidence="1" type="ORF">PAESOLCIP111_02271</name>
</gene>
<reference evidence="1" key="1">
    <citation type="submission" date="2021-06" db="EMBL/GenBank/DDBJ databases">
        <authorList>
            <person name="Criscuolo A."/>
        </authorList>
    </citation>
    <scope>NUCLEOTIDE SEQUENCE</scope>
    <source>
        <strain evidence="1">CIP111600</strain>
    </source>
</reference>
<organism evidence="1 2">
    <name type="scientific">Paenibacillus solanacearum</name>
    <dbReference type="NCBI Taxonomy" id="2048548"/>
    <lineage>
        <taxon>Bacteria</taxon>
        <taxon>Bacillati</taxon>
        <taxon>Bacillota</taxon>
        <taxon>Bacilli</taxon>
        <taxon>Bacillales</taxon>
        <taxon>Paenibacillaceae</taxon>
        <taxon>Paenibacillus</taxon>
    </lineage>
</organism>